<keyword evidence="3" id="KW-1185">Reference proteome</keyword>
<proteinExistence type="predicted"/>
<evidence type="ECO:0000256" key="1">
    <source>
        <dbReference type="SAM" id="MobiDB-lite"/>
    </source>
</evidence>
<comment type="caution">
    <text evidence="2">The sequence shown here is derived from an EMBL/GenBank/DDBJ whole genome shotgun (WGS) entry which is preliminary data.</text>
</comment>
<name>A0A1Y1U8D0_9TREE</name>
<protein>
    <submittedName>
        <fullName evidence="2">Uncharacterized protein</fullName>
    </submittedName>
</protein>
<feature type="region of interest" description="Disordered" evidence="1">
    <location>
        <begin position="209"/>
        <end position="242"/>
    </location>
</feature>
<accession>A0A1Y1U8D0</accession>
<dbReference type="AlphaFoldDB" id="A0A1Y1U8D0"/>
<dbReference type="EMBL" id="NBSH01000015">
    <property type="protein sequence ID" value="ORX34291.1"/>
    <property type="molecule type" value="Genomic_DNA"/>
</dbReference>
<dbReference type="InParanoid" id="A0A1Y1U8D0"/>
<feature type="compositionally biased region" description="Basic and acidic residues" evidence="1">
    <location>
        <begin position="228"/>
        <end position="242"/>
    </location>
</feature>
<feature type="compositionally biased region" description="Polar residues" evidence="1">
    <location>
        <begin position="213"/>
        <end position="227"/>
    </location>
</feature>
<organism evidence="2 3">
    <name type="scientific">Kockovaella imperatae</name>
    <dbReference type="NCBI Taxonomy" id="4999"/>
    <lineage>
        <taxon>Eukaryota</taxon>
        <taxon>Fungi</taxon>
        <taxon>Dikarya</taxon>
        <taxon>Basidiomycota</taxon>
        <taxon>Agaricomycotina</taxon>
        <taxon>Tremellomycetes</taxon>
        <taxon>Tremellales</taxon>
        <taxon>Cuniculitremaceae</taxon>
        <taxon>Kockovaella</taxon>
    </lineage>
</organism>
<dbReference type="RefSeq" id="XP_021868569.1">
    <property type="nucleotide sequence ID" value="XM_022017005.1"/>
</dbReference>
<evidence type="ECO:0000313" key="2">
    <source>
        <dbReference type="EMBL" id="ORX34291.1"/>
    </source>
</evidence>
<sequence>MSESAGTTDAIEDFSKNTYKSLEDLVAKRGGQSTDKFGTHCEDVRIGPDTTDPQDTAFVVQNSDIAGITEVISLTDTHSNRGLMIFGIHNYLPDKAKWYSVQHDFYTAVPDDGSVTLTGDYTAFEPSTFKINPPDFPARHLHQAYLMHDQNQRSASPIWILLSDGPSETVGGLRNVMLAKHLVDTVRSLSQSNDRQSSWPSNWPIAGEEYCAQHSNTEDGLTTQGSKAQEESVPHHAGGDEA</sequence>
<reference evidence="2 3" key="1">
    <citation type="submission" date="2017-03" db="EMBL/GenBank/DDBJ databases">
        <title>Widespread Adenine N6-methylation of Active Genes in Fungi.</title>
        <authorList>
            <consortium name="DOE Joint Genome Institute"/>
            <person name="Mondo S.J."/>
            <person name="Dannebaum R.O."/>
            <person name="Kuo R.C."/>
            <person name="Louie K.B."/>
            <person name="Bewick A.J."/>
            <person name="Labutti K."/>
            <person name="Haridas S."/>
            <person name="Kuo A."/>
            <person name="Salamov A."/>
            <person name="Ahrendt S.R."/>
            <person name="Lau R."/>
            <person name="Bowen B.P."/>
            <person name="Lipzen A."/>
            <person name="Sullivan W."/>
            <person name="Andreopoulos W.B."/>
            <person name="Clum A."/>
            <person name="Lindquist E."/>
            <person name="Daum C."/>
            <person name="Northen T.R."/>
            <person name="Ramamoorthy G."/>
            <person name="Schmitz R.J."/>
            <person name="Gryganskyi A."/>
            <person name="Culley D."/>
            <person name="Magnuson J."/>
            <person name="James T.Y."/>
            <person name="O'Malley M.A."/>
            <person name="Stajich J.E."/>
            <person name="Spatafora J.W."/>
            <person name="Visel A."/>
            <person name="Grigoriev I.V."/>
        </authorList>
    </citation>
    <scope>NUCLEOTIDE SEQUENCE [LARGE SCALE GENOMIC DNA]</scope>
    <source>
        <strain evidence="2 3">NRRL Y-17943</strain>
    </source>
</reference>
<gene>
    <name evidence="2" type="ORF">BD324DRAFT_637420</name>
</gene>
<evidence type="ECO:0000313" key="3">
    <source>
        <dbReference type="Proteomes" id="UP000193218"/>
    </source>
</evidence>
<dbReference type="Proteomes" id="UP000193218">
    <property type="component" value="Unassembled WGS sequence"/>
</dbReference>
<dbReference type="GeneID" id="33558814"/>